<sequence>MDPDVSVEICWENIGFEVDEGKETVTPTSVDAGNAGVGDNDIEESNVLMTSDSEFHDSLFSMVVFFFGPHFSISLFLKAELSQFNILARREGQTLSQVLRFEAKNDDEKKVRADFTDIIYIDD</sequence>
<evidence type="ECO:0000313" key="1">
    <source>
        <dbReference type="EMBL" id="KAJ1369273.1"/>
    </source>
</evidence>
<organism evidence="1 2">
    <name type="scientific">Parelaphostrongylus tenuis</name>
    <name type="common">Meningeal worm</name>
    <dbReference type="NCBI Taxonomy" id="148309"/>
    <lineage>
        <taxon>Eukaryota</taxon>
        <taxon>Metazoa</taxon>
        <taxon>Ecdysozoa</taxon>
        <taxon>Nematoda</taxon>
        <taxon>Chromadorea</taxon>
        <taxon>Rhabditida</taxon>
        <taxon>Rhabditina</taxon>
        <taxon>Rhabditomorpha</taxon>
        <taxon>Strongyloidea</taxon>
        <taxon>Metastrongylidae</taxon>
        <taxon>Parelaphostrongylus</taxon>
    </lineage>
</organism>
<dbReference type="Proteomes" id="UP001196413">
    <property type="component" value="Unassembled WGS sequence"/>
</dbReference>
<protein>
    <submittedName>
        <fullName evidence="1">Uncharacterized protein</fullName>
    </submittedName>
</protein>
<reference evidence="1" key="1">
    <citation type="submission" date="2021-06" db="EMBL/GenBank/DDBJ databases">
        <title>Parelaphostrongylus tenuis whole genome reference sequence.</title>
        <authorList>
            <person name="Garwood T.J."/>
            <person name="Larsen P.A."/>
            <person name="Fountain-Jones N.M."/>
            <person name="Garbe J.R."/>
            <person name="Macchietto M.G."/>
            <person name="Kania S.A."/>
            <person name="Gerhold R.W."/>
            <person name="Richards J.E."/>
            <person name="Wolf T.M."/>
        </authorList>
    </citation>
    <scope>NUCLEOTIDE SEQUENCE</scope>
    <source>
        <strain evidence="1">MNPRO001-30</strain>
        <tissue evidence="1">Meninges</tissue>
    </source>
</reference>
<dbReference type="EMBL" id="JAHQIW010006473">
    <property type="protein sequence ID" value="KAJ1369273.1"/>
    <property type="molecule type" value="Genomic_DNA"/>
</dbReference>
<comment type="caution">
    <text evidence="1">The sequence shown here is derived from an EMBL/GenBank/DDBJ whole genome shotgun (WGS) entry which is preliminary data.</text>
</comment>
<gene>
    <name evidence="1" type="ORF">KIN20_030691</name>
</gene>
<keyword evidence="2" id="KW-1185">Reference proteome</keyword>
<proteinExistence type="predicted"/>
<name>A0AAD5R4K8_PARTN</name>
<dbReference type="AlphaFoldDB" id="A0AAD5R4K8"/>
<accession>A0AAD5R4K8</accession>
<evidence type="ECO:0000313" key="2">
    <source>
        <dbReference type="Proteomes" id="UP001196413"/>
    </source>
</evidence>